<evidence type="ECO:0000259" key="3">
    <source>
        <dbReference type="Pfam" id="PF16344"/>
    </source>
</evidence>
<dbReference type="Pfam" id="PF04773">
    <property type="entry name" value="FecR"/>
    <property type="match status" value="1"/>
</dbReference>
<keyword evidence="1" id="KW-1133">Transmembrane helix</keyword>
<comment type="caution">
    <text evidence="4">The sequence shown here is derived from an EMBL/GenBank/DDBJ whole genome shotgun (WGS) entry which is preliminary data.</text>
</comment>
<feature type="transmembrane region" description="Helical" evidence="1">
    <location>
        <begin position="90"/>
        <end position="109"/>
    </location>
</feature>
<evidence type="ECO:0000313" key="5">
    <source>
        <dbReference type="Proteomes" id="UP001501411"/>
    </source>
</evidence>
<keyword evidence="1" id="KW-0472">Membrane</keyword>
<dbReference type="InterPro" id="IPR012373">
    <property type="entry name" value="Ferrdict_sens_TM"/>
</dbReference>
<keyword evidence="1" id="KW-0812">Transmembrane</keyword>
<organism evidence="4 5">
    <name type="scientific">Olivibacter ginsenosidimutans</name>
    <dbReference type="NCBI Taxonomy" id="1176537"/>
    <lineage>
        <taxon>Bacteria</taxon>
        <taxon>Pseudomonadati</taxon>
        <taxon>Bacteroidota</taxon>
        <taxon>Sphingobacteriia</taxon>
        <taxon>Sphingobacteriales</taxon>
        <taxon>Sphingobacteriaceae</taxon>
        <taxon>Olivibacter</taxon>
    </lineage>
</organism>
<keyword evidence="5" id="KW-1185">Reference proteome</keyword>
<dbReference type="RefSeq" id="WP_345232585.1">
    <property type="nucleotide sequence ID" value="NZ_BAABIQ010000040.1"/>
</dbReference>
<sequence length="395" mass="44210">MAVNERLHYLMKAYYQEGLNASEKEELFTYIDTAAAEDIAVLLHGLWQGEMEEEQAYFSAKQSQEMLEDILSSHRLPVQQLPKDRWNARLKWAVAACLLLLLAGAIYYIEQKDSRNEIMHANVIIDAQPGTKQAILSFDDGTQLALDSQTQVGAIEHNGIALAQVDTTEGLRYQKSAQPIMNTIRTPLGGEYRLTLADGTKVWLNAASSLRFPAVFTGNERRVEVSGEVYFEVAQQAKQPFVVLTDNAQIQVLGTAFNVNTYDNKKPLQLALVEGAVKVLASGMSKVLKPGELATLDLDYTLKVSFDEHITDRKAWVDGFFKFEDREIASVLSQMGRWYNISVVHEPNLTSKKLSGTIARKSPLSAWIQILDYYGMTCTYKDGKLTVSKTKNANQ</sequence>
<dbReference type="EMBL" id="BAABIQ010000040">
    <property type="protein sequence ID" value="GAA4798890.1"/>
    <property type="molecule type" value="Genomic_DNA"/>
</dbReference>
<dbReference type="PANTHER" id="PTHR30273:SF2">
    <property type="entry name" value="PROTEIN FECR"/>
    <property type="match status" value="1"/>
</dbReference>
<dbReference type="Gene3D" id="3.55.50.30">
    <property type="match status" value="1"/>
</dbReference>
<dbReference type="Gene3D" id="2.60.120.1440">
    <property type="match status" value="1"/>
</dbReference>
<dbReference type="Pfam" id="PF16344">
    <property type="entry name" value="FecR_C"/>
    <property type="match status" value="1"/>
</dbReference>
<dbReference type="PANTHER" id="PTHR30273">
    <property type="entry name" value="PERIPLASMIC SIGNAL SENSOR AND SIGMA FACTOR ACTIVATOR FECR-RELATED"/>
    <property type="match status" value="1"/>
</dbReference>
<gene>
    <name evidence="4" type="ORF">GCM10023231_29560</name>
</gene>
<dbReference type="InterPro" id="IPR032508">
    <property type="entry name" value="FecR_C"/>
</dbReference>
<dbReference type="Proteomes" id="UP001501411">
    <property type="component" value="Unassembled WGS sequence"/>
</dbReference>
<evidence type="ECO:0000256" key="1">
    <source>
        <dbReference type="SAM" id="Phobius"/>
    </source>
</evidence>
<dbReference type="InterPro" id="IPR006860">
    <property type="entry name" value="FecR"/>
</dbReference>
<proteinExistence type="predicted"/>
<protein>
    <recommendedName>
        <fullName evidence="6">DUF4974 domain-containing protein</fullName>
    </recommendedName>
</protein>
<name>A0ABP9BQX4_9SPHI</name>
<evidence type="ECO:0000259" key="2">
    <source>
        <dbReference type="Pfam" id="PF04773"/>
    </source>
</evidence>
<feature type="domain" description="Protein FecR C-terminal" evidence="3">
    <location>
        <begin position="321"/>
        <end position="374"/>
    </location>
</feature>
<evidence type="ECO:0000313" key="4">
    <source>
        <dbReference type="EMBL" id="GAA4798890.1"/>
    </source>
</evidence>
<reference evidence="5" key="1">
    <citation type="journal article" date="2019" name="Int. J. Syst. Evol. Microbiol.">
        <title>The Global Catalogue of Microorganisms (GCM) 10K type strain sequencing project: providing services to taxonomists for standard genome sequencing and annotation.</title>
        <authorList>
            <consortium name="The Broad Institute Genomics Platform"/>
            <consortium name="The Broad Institute Genome Sequencing Center for Infectious Disease"/>
            <person name="Wu L."/>
            <person name="Ma J."/>
        </authorList>
    </citation>
    <scope>NUCLEOTIDE SEQUENCE [LARGE SCALE GENOMIC DNA]</scope>
    <source>
        <strain evidence="5">JCM 18200</strain>
    </source>
</reference>
<evidence type="ECO:0008006" key="6">
    <source>
        <dbReference type="Google" id="ProtNLM"/>
    </source>
</evidence>
<feature type="domain" description="FecR protein" evidence="2">
    <location>
        <begin position="183"/>
        <end position="278"/>
    </location>
</feature>
<accession>A0ABP9BQX4</accession>